<dbReference type="PANTHER" id="PTHR22946:SF9">
    <property type="entry name" value="POLYKETIDE TRANSFERASE AF380"/>
    <property type="match status" value="1"/>
</dbReference>
<evidence type="ECO:0000256" key="2">
    <source>
        <dbReference type="ARBA" id="ARBA00022801"/>
    </source>
</evidence>
<accession>A0A285KSB3</accession>
<dbReference type="InterPro" id="IPR029058">
    <property type="entry name" value="AB_hydrolase_fold"/>
</dbReference>
<dbReference type="InterPro" id="IPR050261">
    <property type="entry name" value="FrsA_esterase"/>
</dbReference>
<keyword evidence="2" id="KW-0378">Hydrolase</keyword>
<gene>
    <name evidence="4" type="ORF">SAMN04244553_0219</name>
</gene>
<evidence type="ECO:0000256" key="1">
    <source>
        <dbReference type="ARBA" id="ARBA00008645"/>
    </source>
</evidence>
<sequence>MKTHAITFDSSGTACAGTLYTETETGDRPCVILCPGFSGTQDTPSVVAAAQTFAAAGMAALTFDYRRFGVSAGQPRQLVDIDDQLADIRAAVRFARDHPLIDPDRVVLWGTSLGGGHVVTVAADDERIATVLAQVPFNGFPRRAEGRSTRATLALLRVMVADWLRGVLGLSPHYIPAVGHPGGLAVMTGPQAQATIDAMHSETWRNSVAPRALLQMMRYKPGDHAPRLRMPLLVSIGERDRETVAEDTVELAERAPRGELRTYPFSHFEIYRADNREKVLADQIDFLRRVLPGL</sequence>
<dbReference type="Gene3D" id="3.40.50.1820">
    <property type="entry name" value="alpha/beta hydrolase"/>
    <property type="match status" value="1"/>
</dbReference>
<dbReference type="PANTHER" id="PTHR22946">
    <property type="entry name" value="DIENELACTONE HYDROLASE DOMAIN-CONTAINING PROTEIN-RELATED"/>
    <property type="match status" value="1"/>
</dbReference>
<evidence type="ECO:0000313" key="5">
    <source>
        <dbReference type="Proteomes" id="UP000219565"/>
    </source>
</evidence>
<dbReference type="GO" id="GO:0052689">
    <property type="term" value="F:carboxylic ester hydrolase activity"/>
    <property type="evidence" value="ECO:0007669"/>
    <property type="project" value="UniProtKB-ARBA"/>
</dbReference>
<organism evidence="4 5">
    <name type="scientific">Nocardia amikacinitolerans</name>
    <dbReference type="NCBI Taxonomy" id="756689"/>
    <lineage>
        <taxon>Bacteria</taxon>
        <taxon>Bacillati</taxon>
        <taxon>Actinomycetota</taxon>
        <taxon>Actinomycetes</taxon>
        <taxon>Mycobacteriales</taxon>
        <taxon>Nocardiaceae</taxon>
        <taxon>Nocardia</taxon>
    </lineage>
</organism>
<dbReference type="STRING" id="1379680.GCA_001612615_00803"/>
<evidence type="ECO:0000259" key="3">
    <source>
        <dbReference type="Pfam" id="PF12146"/>
    </source>
</evidence>
<evidence type="ECO:0000313" key="4">
    <source>
        <dbReference type="EMBL" id="SNY74286.1"/>
    </source>
</evidence>
<dbReference type="SUPFAM" id="SSF53474">
    <property type="entry name" value="alpha/beta-Hydrolases"/>
    <property type="match status" value="1"/>
</dbReference>
<comment type="similarity">
    <text evidence="1">Belongs to the AB hydrolase superfamily.</text>
</comment>
<dbReference type="Pfam" id="PF12146">
    <property type="entry name" value="Hydrolase_4"/>
    <property type="match status" value="1"/>
</dbReference>
<name>A0A285KSB3_9NOCA</name>
<reference evidence="5" key="1">
    <citation type="submission" date="2017-09" db="EMBL/GenBank/DDBJ databases">
        <authorList>
            <person name="Varghese N."/>
            <person name="Submissions S."/>
        </authorList>
    </citation>
    <scope>NUCLEOTIDE SEQUENCE [LARGE SCALE GENOMIC DNA]</scope>
    <source>
        <strain evidence="5">DSM 45537</strain>
    </source>
</reference>
<keyword evidence="5" id="KW-1185">Reference proteome</keyword>
<dbReference type="AlphaFoldDB" id="A0A285KSB3"/>
<feature type="domain" description="Serine aminopeptidase S33" evidence="3">
    <location>
        <begin position="30"/>
        <end position="264"/>
    </location>
</feature>
<dbReference type="InterPro" id="IPR022742">
    <property type="entry name" value="Hydrolase_4"/>
</dbReference>
<dbReference type="EMBL" id="OBEG01000001">
    <property type="protein sequence ID" value="SNY74286.1"/>
    <property type="molecule type" value="Genomic_DNA"/>
</dbReference>
<proteinExistence type="inferred from homology"/>
<protein>
    <recommendedName>
        <fullName evidence="3">Serine aminopeptidase S33 domain-containing protein</fullName>
    </recommendedName>
</protein>
<dbReference type="Proteomes" id="UP000219565">
    <property type="component" value="Unassembled WGS sequence"/>
</dbReference>